<reference evidence="8" key="1">
    <citation type="journal article" date="2020" name="MBio">
        <title>Horizontal gene transfer to a defensive symbiont with a reduced genome amongst a multipartite beetle microbiome.</title>
        <authorList>
            <person name="Waterworth S.C."/>
            <person name="Florez L.V."/>
            <person name="Rees E.R."/>
            <person name="Hertweck C."/>
            <person name="Kaltenpoth M."/>
            <person name="Kwan J.C."/>
        </authorList>
    </citation>
    <scope>NUCLEOTIDE SEQUENCE [LARGE SCALE GENOMIC DNA]</scope>
</reference>
<dbReference type="Proteomes" id="UP000461670">
    <property type="component" value="Unassembled WGS sequence"/>
</dbReference>
<evidence type="ECO:0000313" key="8">
    <source>
        <dbReference type="Proteomes" id="UP000461670"/>
    </source>
</evidence>
<feature type="region of interest" description="Disordered" evidence="5">
    <location>
        <begin position="285"/>
        <end position="305"/>
    </location>
</feature>
<evidence type="ECO:0000256" key="6">
    <source>
        <dbReference type="SAM" id="Phobius"/>
    </source>
</evidence>
<protein>
    <recommendedName>
        <fullName evidence="9">Etoposide-induced protein 2.4 (EI24)</fullName>
    </recommendedName>
</protein>
<dbReference type="AlphaFoldDB" id="A0A7V8FQE7"/>
<evidence type="ECO:0000256" key="4">
    <source>
        <dbReference type="ARBA" id="ARBA00023136"/>
    </source>
</evidence>
<evidence type="ECO:0000256" key="3">
    <source>
        <dbReference type="ARBA" id="ARBA00022989"/>
    </source>
</evidence>
<feature type="transmembrane region" description="Helical" evidence="6">
    <location>
        <begin position="249"/>
        <end position="267"/>
    </location>
</feature>
<dbReference type="EMBL" id="WNDQ01000013">
    <property type="protein sequence ID" value="KAF1022298.1"/>
    <property type="molecule type" value="Genomic_DNA"/>
</dbReference>
<gene>
    <name evidence="7" type="ORF">GAK30_01269</name>
</gene>
<feature type="transmembrane region" description="Helical" evidence="6">
    <location>
        <begin position="166"/>
        <end position="184"/>
    </location>
</feature>
<evidence type="ECO:0008006" key="9">
    <source>
        <dbReference type="Google" id="ProtNLM"/>
    </source>
</evidence>
<evidence type="ECO:0000256" key="1">
    <source>
        <dbReference type="ARBA" id="ARBA00004141"/>
    </source>
</evidence>
<sequence length="305" mass="33274">MRAPAAHGMLARMNLLLSSFWRAVGQCLLPRVIVLSLLPLVLLTLLAGLGTYFYWNAAIGAVHGWLDSWGWVNAALAWLGSAQSATFKEVLAPLVVLLLATPLLVIVCLLVVGLILTPIMSRLVARRRFPHLERKHGATLAGSLTWATWSTLIAVVALAVSLPLWFVPPLLLILPPLIWGWLTYRVMSYDALAEHASKDERVEIMREHRYWLLGMGVVCGLLGTAPAVLWASGILFALAFVVLIPLAMWLYTLVFAFSGLWFANYTLGALEARRLRAYQAATPTPIPPPASSDTPAAAHAPLPPP</sequence>
<feature type="transmembrane region" description="Helical" evidence="6">
    <location>
        <begin position="91"/>
        <end position="116"/>
    </location>
</feature>
<keyword evidence="3 6" id="KW-1133">Transmembrane helix</keyword>
<evidence type="ECO:0000256" key="5">
    <source>
        <dbReference type="SAM" id="MobiDB-lite"/>
    </source>
</evidence>
<keyword evidence="2 6" id="KW-0812">Transmembrane</keyword>
<feature type="transmembrane region" description="Helical" evidence="6">
    <location>
        <begin position="137"/>
        <end position="160"/>
    </location>
</feature>
<dbReference type="InterPro" id="IPR059112">
    <property type="entry name" value="CysZ/EI24"/>
</dbReference>
<comment type="subcellular location">
    <subcellularLocation>
        <location evidence="1">Membrane</location>
        <topology evidence="1">Multi-pass membrane protein</topology>
    </subcellularLocation>
</comment>
<feature type="transmembrane region" description="Helical" evidence="6">
    <location>
        <begin position="210"/>
        <end position="243"/>
    </location>
</feature>
<proteinExistence type="predicted"/>
<comment type="caution">
    <text evidence="7">The sequence shown here is derived from an EMBL/GenBank/DDBJ whole genome shotgun (WGS) entry which is preliminary data.</text>
</comment>
<name>A0A7V8FQE7_9BURK</name>
<evidence type="ECO:0000256" key="2">
    <source>
        <dbReference type="ARBA" id="ARBA00022692"/>
    </source>
</evidence>
<evidence type="ECO:0000313" key="7">
    <source>
        <dbReference type="EMBL" id="KAF1022298.1"/>
    </source>
</evidence>
<keyword evidence="4 6" id="KW-0472">Membrane</keyword>
<dbReference type="Pfam" id="PF07264">
    <property type="entry name" value="EI24"/>
    <property type="match status" value="1"/>
</dbReference>
<organism evidence="7 8">
    <name type="scientific">Paracidovorax wautersii</name>
    <dbReference type="NCBI Taxonomy" id="1177982"/>
    <lineage>
        <taxon>Bacteria</taxon>
        <taxon>Pseudomonadati</taxon>
        <taxon>Pseudomonadota</taxon>
        <taxon>Betaproteobacteria</taxon>
        <taxon>Burkholderiales</taxon>
        <taxon>Comamonadaceae</taxon>
        <taxon>Paracidovorax</taxon>
    </lineage>
</organism>
<feature type="compositionally biased region" description="Low complexity" evidence="5">
    <location>
        <begin position="291"/>
        <end position="305"/>
    </location>
</feature>
<accession>A0A7V8FQE7</accession>
<feature type="transmembrane region" description="Helical" evidence="6">
    <location>
        <begin position="35"/>
        <end position="55"/>
    </location>
</feature>